<dbReference type="Pfam" id="PF21834">
    <property type="entry name" value="DUF6894"/>
    <property type="match status" value="1"/>
</dbReference>
<proteinExistence type="predicted"/>
<dbReference type="EMBL" id="JAUFPT010000009">
    <property type="protein sequence ID" value="MDN3569871.1"/>
    <property type="molecule type" value="Genomic_DNA"/>
</dbReference>
<evidence type="ECO:0000313" key="2">
    <source>
        <dbReference type="EMBL" id="MDN3569871.1"/>
    </source>
</evidence>
<keyword evidence="3" id="KW-1185">Reference proteome</keyword>
<evidence type="ECO:0000313" key="3">
    <source>
        <dbReference type="Proteomes" id="UP001244297"/>
    </source>
</evidence>
<dbReference type="Proteomes" id="UP001244297">
    <property type="component" value="Unassembled WGS sequence"/>
</dbReference>
<reference evidence="3" key="1">
    <citation type="journal article" date="2019" name="Int. J. Syst. Evol. Microbiol.">
        <title>The Global Catalogue of Microorganisms (GCM) 10K type strain sequencing project: providing services to taxonomists for standard genome sequencing and annotation.</title>
        <authorList>
            <consortium name="The Broad Institute Genomics Platform"/>
            <consortium name="The Broad Institute Genome Sequencing Center for Infectious Disease"/>
            <person name="Wu L."/>
            <person name="Ma J."/>
        </authorList>
    </citation>
    <scope>NUCLEOTIDE SEQUENCE [LARGE SCALE GENOMIC DNA]</scope>
    <source>
        <strain evidence="3">CECT 7806</strain>
    </source>
</reference>
<gene>
    <name evidence="2" type="ORF">QWZ18_04420</name>
</gene>
<dbReference type="RefSeq" id="WP_238290861.1">
    <property type="nucleotide sequence ID" value="NZ_BPQS01000029.1"/>
</dbReference>
<organism evidence="2 3">
    <name type="scientific">Methylobacterium longum</name>
    <dbReference type="NCBI Taxonomy" id="767694"/>
    <lineage>
        <taxon>Bacteria</taxon>
        <taxon>Pseudomonadati</taxon>
        <taxon>Pseudomonadota</taxon>
        <taxon>Alphaproteobacteria</taxon>
        <taxon>Hyphomicrobiales</taxon>
        <taxon>Methylobacteriaceae</taxon>
        <taxon>Methylobacterium</taxon>
    </lineage>
</organism>
<feature type="domain" description="DUF6894" evidence="1">
    <location>
        <begin position="4"/>
        <end position="66"/>
    </location>
</feature>
<protein>
    <recommendedName>
        <fullName evidence="1">DUF6894 domain-containing protein</fullName>
    </recommendedName>
</protein>
<comment type="caution">
    <text evidence="2">The sequence shown here is derived from an EMBL/GenBank/DDBJ whole genome shotgun (WGS) entry which is preliminary data.</text>
</comment>
<evidence type="ECO:0000259" key="1">
    <source>
        <dbReference type="Pfam" id="PF21834"/>
    </source>
</evidence>
<sequence length="87" mass="9563">MAAFFFDVCNTAGYFWDEQAMECAGRSAIEAHARDLLTIAAAYHDGGTYPVAVIVSNECHTPVLTAISLADGPNFIWNWPSRDAPRR</sequence>
<accession>A0ABT8AJ88</accession>
<name>A0ABT8AJ88_9HYPH</name>
<dbReference type="InterPro" id="IPR054189">
    <property type="entry name" value="DUF6894"/>
</dbReference>